<dbReference type="AlphaFoldDB" id="A0A0W1AL83"/>
<evidence type="ECO:0000259" key="1">
    <source>
        <dbReference type="Pfam" id="PF00156"/>
    </source>
</evidence>
<evidence type="ECO:0000313" key="3">
    <source>
        <dbReference type="Proteomes" id="UP000054662"/>
    </source>
</evidence>
<dbReference type="PATRIC" id="fig|45076.6.peg.8"/>
<accession>A0A0W1AL83</accession>
<dbReference type="Proteomes" id="UP000054662">
    <property type="component" value="Unassembled WGS sequence"/>
</dbReference>
<proteinExistence type="predicted"/>
<dbReference type="Gene3D" id="3.40.50.2020">
    <property type="match status" value="1"/>
</dbReference>
<dbReference type="CDD" id="cd06223">
    <property type="entry name" value="PRTases_typeI"/>
    <property type="match status" value="1"/>
</dbReference>
<dbReference type="Gene3D" id="3.30.1310.20">
    <property type="entry name" value="PRTase-like"/>
    <property type="match status" value="1"/>
</dbReference>
<keyword evidence="2" id="KW-0328">Glycosyltransferase</keyword>
<organism evidence="2 3">
    <name type="scientific">Legionella worsleiensis</name>
    <dbReference type="NCBI Taxonomy" id="45076"/>
    <lineage>
        <taxon>Bacteria</taxon>
        <taxon>Pseudomonadati</taxon>
        <taxon>Pseudomonadota</taxon>
        <taxon>Gammaproteobacteria</taxon>
        <taxon>Legionellales</taxon>
        <taxon>Legionellaceae</taxon>
        <taxon>Legionella</taxon>
    </lineage>
</organism>
<dbReference type="OrthoDB" id="9810066at2"/>
<dbReference type="InterPro" id="IPR000836">
    <property type="entry name" value="PRTase_dom"/>
</dbReference>
<dbReference type="SUPFAM" id="SSF53271">
    <property type="entry name" value="PRTase-like"/>
    <property type="match status" value="1"/>
</dbReference>
<sequence length="215" mass="23820">MDTYADRRDAGKVLVPYLQSYAHQPNVIILALPRGGVPVAIELADSLGLPLEVFVVRKLGVPGQEELAMGAIASGGIILFNESLIAQLDLDASLIQTVIEREKKELERREFLYRRNRLPLQLNGKTVILVDDGIATGFTMRAAVLAIRKQTPKHLVIAVPVAEPAICKNMEAIVDHIVCPLKPAHFNAVGQWYDHFSQVSDDEVIQMLSHRQDKI</sequence>
<dbReference type="RefSeq" id="WP_058491563.1">
    <property type="nucleotide sequence ID" value="NZ_CBCRUR010000013.1"/>
</dbReference>
<feature type="domain" description="Phosphoribosyltransferase" evidence="1">
    <location>
        <begin position="71"/>
        <end position="169"/>
    </location>
</feature>
<gene>
    <name evidence="2" type="ORF">Lwor_0007</name>
</gene>
<keyword evidence="3" id="KW-1185">Reference proteome</keyword>
<dbReference type="Pfam" id="PF00156">
    <property type="entry name" value="Pribosyltran"/>
    <property type="match status" value="1"/>
</dbReference>
<dbReference type="GO" id="GO:0016757">
    <property type="term" value="F:glycosyltransferase activity"/>
    <property type="evidence" value="ECO:0007669"/>
    <property type="project" value="UniProtKB-KW"/>
</dbReference>
<evidence type="ECO:0000313" key="2">
    <source>
        <dbReference type="EMBL" id="KTD82087.1"/>
    </source>
</evidence>
<comment type="caution">
    <text evidence="2">The sequence shown here is derived from an EMBL/GenBank/DDBJ whole genome shotgun (WGS) entry which is preliminary data.</text>
</comment>
<protein>
    <submittedName>
        <fullName evidence="2">Phosphoribosyltransferase</fullName>
    </submittedName>
</protein>
<name>A0A0W1AL83_9GAMM</name>
<keyword evidence="2" id="KW-0808">Transferase</keyword>
<dbReference type="InterPro" id="IPR029057">
    <property type="entry name" value="PRTase-like"/>
</dbReference>
<reference evidence="2 3" key="1">
    <citation type="submission" date="2015-11" db="EMBL/GenBank/DDBJ databases">
        <title>Genomic analysis of 38 Legionella species identifies large and diverse effector repertoires.</title>
        <authorList>
            <person name="Burstein D."/>
            <person name="Amaro F."/>
            <person name="Zusman T."/>
            <person name="Lifshitz Z."/>
            <person name="Cohen O."/>
            <person name="Gilbert J.A."/>
            <person name="Pupko T."/>
            <person name="Shuman H.A."/>
            <person name="Segal G."/>
        </authorList>
    </citation>
    <scope>NUCLEOTIDE SEQUENCE [LARGE SCALE GENOMIC DNA]</scope>
    <source>
        <strain evidence="2 3">ATCC 49508</strain>
    </source>
</reference>
<dbReference type="EMBL" id="LNZC01000001">
    <property type="protein sequence ID" value="KTD82087.1"/>
    <property type="molecule type" value="Genomic_DNA"/>
</dbReference>